<dbReference type="NCBIfam" id="NF045794">
    <property type="entry name" value="CsxC_fam"/>
    <property type="match status" value="1"/>
</dbReference>
<sequence length="261" mass="29964">MKKNTGCSNGSCDISKARTIDCFTRSFSPVADIQKVPVYDVPVVLAEVELQADVEADIKFPTPAREIKWIRKNVSLKQCKAIPSIQNPGYVKLFITGVVHKNIQYVEECTGYVMDFSTDIPFSCNQQVQIFNKAFEFLSNKSSVHERRFLDHTGHGADSTLGGSRTFEFYNEPIECKLLFSEVNELDLFKEFNRFGQFEKITEKMEITLIFKLLQTQQFNPKLSPPPKKGPCPLPWPSQKTVEKTSRERFVEKIQGMYRIR</sequence>
<evidence type="ECO:0000313" key="2">
    <source>
        <dbReference type="Proteomes" id="UP000318667"/>
    </source>
</evidence>
<protein>
    <submittedName>
        <fullName evidence="1">Uncharacterized protein</fullName>
    </submittedName>
</protein>
<dbReference type="GeneID" id="65405887"/>
<dbReference type="Proteomes" id="UP000318667">
    <property type="component" value="Unassembled WGS sequence"/>
</dbReference>
<keyword evidence="2" id="KW-1185">Reference proteome</keyword>
<dbReference type="OrthoDB" id="2381017at2"/>
<dbReference type="RefSeq" id="WP_144545575.1">
    <property type="nucleotide sequence ID" value="NZ_CBCSDC010000029.1"/>
</dbReference>
<organism evidence="1 2">
    <name type="scientific">Cytobacillus oceanisediminis</name>
    <dbReference type="NCBI Taxonomy" id="665099"/>
    <lineage>
        <taxon>Bacteria</taxon>
        <taxon>Bacillati</taxon>
        <taxon>Bacillota</taxon>
        <taxon>Bacilli</taxon>
        <taxon>Bacillales</taxon>
        <taxon>Bacillaceae</taxon>
        <taxon>Cytobacillus</taxon>
    </lineage>
</organism>
<dbReference type="EMBL" id="VLKI01000021">
    <property type="protein sequence ID" value="TWH80097.1"/>
    <property type="molecule type" value="Genomic_DNA"/>
</dbReference>
<accession>A0A562JAD2</accession>
<gene>
    <name evidence="1" type="ORF">IQ19_04813</name>
</gene>
<evidence type="ECO:0000313" key="1">
    <source>
        <dbReference type="EMBL" id="TWH80097.1"/>
    </source>
</evidence>
<proteinExistence type="predicted"/>
<reference evidence="1 2" key="1">
    <citation type="journal article" date="2015" name="Stand. Genomic Sci.">
        <title>Genomic Encyclopedia of Bacterial and Archaeal Type Strains, Phase III: the genomes of soil and plant-associated and newly described type strains.</title>
        <authorList>
            <person name="Whitman W.B."/>
            <person name="Woyke T."/>
            <person name="Klenk H.P."/>
            <person name="Zhou Y."/>
            <person name="Lilburn T.G."/>
            <person name="Beck B.J."/>
            <person name="De Vos P."/>
            <person name="Vandamme P."/>
            <person name="Eisen J.A."/>
            <person name="Garrity G."/>
            <person name="Hugenholtz P."/>
            <person name="Kyrpides N.C."/>
        </authorList>
    </citation>
    <scope>NUCLEOTIDE SEQUENCE [LARGE SCALE GENOMIC DNA]</scope>
    <source>
        <strain evidence="1 2">CGMCC 1.10115</strain>
    </source>
</reference>
<dbReference type="AlphaFoldDB" id="A0A562JAD2"/>
<comment type="caution">
    <text evidence="1">The sequence shown here is derived from an EMBL/GenBank/DDBJ whole genome shotgun (WGS) entry which is preliminary data.</text>
</comment>
<dbReference type="InterPro" id="IPR054845">
    <property type="entry name" value="Exosporium_prot_C"/>
</dbReference>
<name>A0A562JAD2_9BACI</name>